<feature type="chain" id="PRO_5019103205" evidence="1">
    <location>
        <begin position="18"/>
        <end position="70"/>
    </location>
</feature>
<name>A0A401RPK8_CHIPU</name>
<protein>
    <submittedName>
        <fullName evidence="2">Uncharacterized protein</fullName>
    </submittedName>
</protein>
<organism evidence="2 3">
    <name type="scientific">Chiloscyllium punctatum</name>
    <name type="common">Brownbanded bambooshark</name>
    <name type="synonym">Hemiscyllium punctatum</name>
    <dbReference type="NCBI Taxonomy" id="137246"/>
    <lineage>
        <taxon>Eukaryota</taxon>
        <taxon>Metazoa</taxon>
        <taxon>Chordata</taxon>
        <taxon>Craniata</taxon>
        <taxon>Vertebrata</taxon>
        <taxon>Chondrichthyes</taxon>
        <taxon>Elasmobranchii</taxon>
        <taxon>Galeomorphii</taxon>
        <taxon>Galeoidea</taxon>
        <taxon>Orectolobiformes</taxon>
        <taxon>Hemiscylliidae</taxon>
        <taxon>Chiloscyllium</taxon>
    </lineage>
</organism>
<evidence type="ECO:0000313" key="3">
    <source>
        <dbReference type="Proteomes" id="UP000287033"/>
    </source>
</evidence>
<keyword evidence="1" id="KW-0732">Signal</keyword>
<gene>
    <name evidence="2" type="ORF">chiPu_0021258</name>
</gene>
<feature type="signal peptide" evidence="1">
    <location>
        <begin position="1"/>
        <end position="17"/>
    </location>
</feature>
<dbReference type="Proteomes" id="UP000287033">
    <property type="component" value="Unassembled WGS sequence"/>
</dbReference>
<reference evidence="2 3" key="1">
    <citation type="journal article" date="2018" name="Nat. Ecol. Evol.">
        <title>Shark genomes provide insights into elasmobranch evolution and the origin of vertebrates.</title>
        <authorList>
            <person name="Hara Y"/>
            <person name="Yamaguchi K"/>
            <person name="Onimaru K"/>
            <person name="Kadota M"/>
            <person name="Koyanagi M"/>
            <person name="Keeley SD"/>
            <person name="Tatsumi K"/>
            <person name="Tanaka K"/>
            <person name="Motone F"/>
            <person name="Kageyama Y"/>
            <person name="Nozu R"/>
            <person name="Adachi N"/>
            <person name="Nishimura O"/>
            <person name="Nakagawa R"/>
            <person name="Tanegashima C"/>
            <person name="Kiyatake I"/>
            <person name="Matsumoto R"/>
            <person name="Murakumo K"/>
            <person name="Nishida K"/>
            <person name="Terakita A"/>
            <person name="Kuratani S"/>
            <person name="Sato K"/>
            <person name="Hyodo S Kuraku.S."/>
        </authorList>
    </citation>
    <scope>NUCLEOTIDE SEQUENCE [LARGE SCALE GENOMIC DNA]</scope>
</reference>
<comment type="caution">
    <text evidence="2">The sequence shown here is derived from an EMBL/GenBank/DDBJ whole genome shotgun (WGS) entry which is preliminary data.</text>
</comment>
<accession>A0A401RPK8</accession>
<sequence>MFGLSLCLILLPAFLSALRCYTSCSNGGRCNRNPNGTEDCLKLNQAREIIMLYLKGAKRSRGNESERESM</sequence>
<proteinExistence type="predicted"/>
<evidence type="ECO:0000256" key="1">
    <source>
        <dbReference type="SAM" id="SignalP"/>
    </source>
</evidence>
<evidence type="ECO:0000313" key="2">
    <source>
        <dbReference type="EMBL" id="GCC20078.1"/>
    </source>
</evidence>
<dbReference type="EMBL" id="BEZZ01003601">
    <property type="protein sequence ID" value="GCC20078.1"/>
    <property type="molecule type" value="Genomic_DNA"/>
</dbReference>
<dbReference type="AlphaFoldDB" id="A0A401RPK8"/>
<keyword evidence="3" id="KW-1185">Reference proteome</keyword>